<organism evidence="1 2">
    <name type="scientific">Caerostris darwini</name>
    <dbReference type="NCBI Taxonomy" id="1538125"/>
    <lineage>
        <taxon>Eukaryota</taxon>
        <taxon>Metazoa</taxon>
        <taxon>Ecdysozoa</taxon>
        <taxon>Arthropoda</taxon>
        <taxon>Chelicerata</taxon>
        <taxon>Arachnida</taxon>
        <taxon>Araneae</taxon>
        <taxon>Araneomorphae</taxon>
        <taxon>Entelegynae</taxon>
        <taxon>Araneoidea</taxon>
        <taxon>Araneidae</taxon>
        <taxon>Caerostris</taxon>
    </lineage>
</organism>
<proteinExistence type="predicted"/>
<comment type="caution">
    <text evidence="1">The sequence shown here is derived from an EMBL/GenBank/DDBJ whole genome shotgun (WGS) entry which is preliminary data.</text>
</comment>
<gene>
    <name evidence="1" type="ORF">CDAR_414981</name>
</gene>
<reference evidence="1 2" key="1">
    <citation type="submission" date="2021-06" db="EMBL/GenBank/DDBJ databases">
        <title>Caerostris darwini draft genome.</title>
        <authorList>
            <person name="Kono N."/>
            <person name="Arakawa K."/>
        </authorList>
    </citation>
    <scope>NUCLEOTIDE SEQUENCE [LARGE SCALE GENOMIC DNA]</scope>
</reference>
<keyword evidence="2" id="KW-1185">Reference proteome</keyword>
<name>A0AAV4M977_9ARAC</name>
<evidence type="ECO:0000313" key="2">
    <source>
        <dbReference type="Proteomes" id="UP001054837"/>
    </source>
</evidence>
<protein>
    <submittedName>
        <fullName evidence="1">Uncharacterized protein</fullName>
    </submittedName>
</protein>
<sequence>MCGGGEWSVMRRWTTCSKVHQERVIRTYGYNVCGNTIERLASPIPPEKQPNLSDEERCARISTVIKKKDIAIISTMHMLQCSIDVLPMKMTLKR</sequence>
<accession>A0AAV4M977</accession>
<dbReference type="AlphaFoldDB" id="A0AAV4M977"/>
<dbReference type="EMBL" id="BPLQ01000224">
    <property type="protein sequence ID" value="GIX68983.1"/>
    <property type="molecule type" value="Genomic_DNA"/>
</dbReference>
<dbReference type="Proteomes" id="UP001054837">
    <property type="component" value="Unassembled WGS sequence"/>
</dbReference>
<evidence type="ECO:0000313" key="1">
    <source>
        <dbReference type="EMBL" id="GIX68983.1"/>
    </source>
</evidence>